<protein>
    <recommendedName>
        <fullName evidence="3">Major capsid protein</fullName>
    </recommendedName>
</protein>
<accession>W0A5C3</accession>
<sequence length="343" mass="37761">MATIGNSFVNLIDLYRSMGPQGEIDASVIEVLHRLSPTVKDAIATECNMGTTHKHTIRTGLPSVTWGRLYQGIPQSKSTKAQVEDTTGFVEGLSTIDERLLDISPNPAATRLSEAEGFLEAMVQEVETGIFYSDVASTPEKFRGLAARYNVSGGSGAGNQIVKAGGTGADNTSIWFVTWGESQTTLLFPKGTRAGLQRQDMGRQRVLDGDNNAYYAMEEQFRWHVGLAVRDWRYNVRVANIDVSEAQAGNVDLYRFMRQAFYKLQGRRATKMDDPNAAKNGRTVIYMNRDMLEALDALATNDGAGDNFVRLTPMQLEGQEVMSYRGIPIRETDALVNSEALVA</sequence>
<evidence type="ECO:0000313" key="1">
    <source>
        <dbReference type="EMBL" id="AHE51672.1"/>
    </source>
</evidence>
<dbReference type="STRING" id="1123269.NX02_04065"/>
<dbReference type="KEGG" id="ssan:NX02_04065"/>
<dbReference type="AlphaFoldDB" id="W0A5C3"/>
<dbReference type="PATRIC" id="fig|1123269.5.peg.796"/>
<dbReference type="eggNOG" id="ENOG502Z83C">
    <property type="taxonomic scope" value="Bacteria"/>
</dbReference>
<evidence type="ECO:0000313" key="2">
    <source>
        <dbReference type="Proteomes" id="UP000018851"/>
    </source>
</evidence>
<dbReference type="HOGENOM" id="CLU_841637_0_0_5"/>
<evidence type="ECO:0008006" key="3">
    <source>
        <dbReference type="Google" id="ProtNLM"/>
    </source>
</evidence>
<proteinExistence type="predicted"/>
<name>W0A5C3_9SPHN</name>
<dbReference type="Pfam" id="PF20911">
    <property type="entry name" value="GP7"/>
    <property type="match status" value="1"/>
</dbReference>
<reference evidence="1 2" key="1">
    <citation type="submission" date="2013-07" db="EMBL/GenBank/DDBJ databases">
        <title>Completed genome of Sphingomonas sanxanigenens NX02.</title>
        <authorList>
            <person name="Ma T."/>
            <person name="Huang H."/>
            <person name="Wu M."/>
            <person name="Li X."/>
            <person name="Li G."/>
        </authorList>
    </citation>
    <scope>NUCLEOTIDE SEQUENCE [LARGE SCALE GENOMIC DNA]</scope>
    <source>
        <strain evidence="1 2">NX02</strain>
    </source>
</reference>
<dbReference type="InterPro" id="IPR048813">
    <property type="entry name" value="GP7-like"/>
</dbReference>
<keyword evidence="2" id="KW-1185">Reference proteome</keyword>
<organism evidence="1 2">
    <name type="scientific">Sphingomonas sanxanigenens DSM 19645 = NX02</name>
    <dbReference type="NCBI Taxonomy" id="1123269"/>
    <lineage>
        <taxon>Bacteria</taxon>
        <taxon>Pseudomonadati</taxon>
        <taxon>Pseudomonadota</taxon>
        <taxon>Alphaproteobacteria</taxon>
        <taxon>Sphingomonadales</taxon>
        <taxon>Sphingomonadaceae</taxon>
        <taxon>Sphingomonas</taxon>
    </lineage>
</organism>
<dbReference type="Proteomes" id="UP000018851">
    <property type="component" value="Chromosome"/>
</dbReference>
<dbReference type="NCBIfam" id="NF045672">
    <property type="entry name" value="MCP_gp7_epsi_15"/>
    <property type="match status" value="1"/>
</dbReference>
<dbReference type="OrthoDB" id="1630256at2"/>
<gene>
    <name evidence="1" type="ORF">NX02_04065</name>
</gene>
<dbReference type="RefSeq" id="WP_025290867.1">
    <property type="nucleotide sequence ID" value="NZ_CP006644.1"/>
</dbReference>
<dbReference type="EMBL" id="CP006644">
    <property type="protein sequence ID" value="AHE51672.1"/>
    <property type="molecule type" value="Genomic_DNA"/>
</dbReference>